<feature type="compositionally biased region" description="Low complexity" evidence="1">
    <location>
        <begin position="49"/>
        <end position="68"/>
    </location>
</feature>
<feature type="compositionally biased region" description="Basic and acidic residues" evidence="1">
    <location>
        <begin position="73"/>
        <end position="82"/>
    </location>
</feature>
<reference evidence="3" key="1">
    <citation type="journal article" date="2019" name="Int. J. Syst. Evol. Microbiol.">
        <title>The Global Catalogue of Microorganisms (GCM) 10K type strain sequencing project: providing services to taxonomists for standard genome sequencing and annotation.</title>
        <authorList>
            <consortium name="The Broad Institute Genomics Platform"/>
            <consortium name="The Broad Institute Genome Sequencing Center for Infectious Disease"/>
            <person name="Wu L."/>
            <person name="Ma J."/>
        </authorList>
    </citation>
    <scope>NUCLEOTIDE SEQUENCE [LARGE SCALE GENOMIC DNA]</scope>
    <source>
        <strain evidence="3">JCM 5067</strain>
    </source>
</reference>
<name>A0ABP3R9W1_9ACTN</name>
<gene>
    <name evidence="2" type="ORF">GCM10010394_36310</name>
</gene>
<accession>A0ABP3R9W1</accession>
<protein>
    <submittedName>
        <fullName evidence="2">Uncharacterized protein</fullName>
    </submittedName>
</protein>
<feature type="compositionally biased region" description="Gly residues" evidence="1">
    <location>
        <begin position="33"/>
        <end position="44"/>
    </location>
</feature>
<proteinExistence type="predicted"/>
<sequence length="104" mass="10506">MAEQRFPAAAHPLRGAGNCATSPPRPADERGFRGAGNGARGGHGPQTKAGLGARGTARATIHSAAGKGRAPKGRGELRERPPTHPQTKAGHLRGAHPQAKAGAT</sequence>
<dbReference type="Proteomes" id="UP001500668">
    <property type="component" value="Unassembled WGS sequence"/>
</dbReference>
<evidence type="ECO:0000313" key="3">
    <source>
        <dbReference type="Proteomes" id="UP001500668"/>
    </source>
</evidence>
<feature type="region of interest" description="Disordered" evidence="1">
    <location>
        <begin position="1"/>
        <end position="104"/>
    </location>
</feature>
<keyword evidence="3" id="KW-1185">Reference proteome</keyword>
<dbReference type="EMBL" id="BAAACA010000019">
    <property type="protein sequence ID" value="GAA0603405.1"/>
    <property type="molecule type" value="Genomic_DNA"/>
</dbReference>
<evidence type="ECO:0000313" key="2">
    <source>
        <dbReference type="EMBL" id="GAA0603405.1"/>
    </source>
</evidence>
<comment type="caution">
    <text evidence="2">The sequence shown here is derived from an EMBL/GenBank/DDBJ whole genome shotgun (WGS) entry which is preliminary data.</text>
</comment>
<organism evidence="2 3">
    <name type="scientific">Streptomyces crystallinus</name>
    <dbReference type="NCBI Taxonomy" id="68191"/>
    <lineage>
        <taxon>Bacteria</taxon>
        <taxon>Bacillati</taxon>
        <taxon>Actinomycetota</taxon>
        <taxon>Actinomycetes</taxon>
        <taxon>Kitasatosporales</taxon>
        <taxon>Streptomycetaceae</taxon>
        <taxon>Streptomyces</taxon>
    </lineage>
</organism>
<evidence type="ECO:0000256" key="1">
    <source>
        <dbReference type="SAM" id="MobiDB-lite"/>
    </source>
</evidence>